<accession>A0ABX0PTF6</accession>
<comment type="caution">
    <text evidence="4">The sequence shown here is derived from an EMBL/GenBank/DDBJ whole genome shotgun (WGS) entry which is preliminary data.</text>
</comment>
<feature type="region of interest" description="Disordered" evidence="1">
    <location>
        <begin position="474"/>
        <end position="498"/>
    </location>
</feature>
<dbReference type="RefSeq" id="WP_167116000.1">
    <property type="nucleotide sequence ID" value="NZ_JAAQTO010000039.1"/>
</dbReference>
<feature type="transmembrane region" description="Helical" evidence="2">
    <location>
        <begin position="849"/>
        <end position="871"/>
    </location>
</feature>
<reference evidence="4 5" key="1">
    <citation type="submission" date="2020-03" db="EMBL/GenBank/DDBJ databases">
        <title>Identification of Halomonas strains.</title>
        <authorList>
            <person name="Xiao Z."/>
            <person name="Dong F."/>
            <person name="Wang Z."/>
            <person name="Zhao J.-Y."/>
        </authorList>
    </citation>
    <scope>NUCLEOTIDE SEQUENCE [LARGE SCALE GENOMIC DNA]</scope>
    <source>
        <strain evidence="4 5">DX6</strain>
    </source>
</reference>
<dbReference type="Proteomes" id="UP001318321">
    <property type="component" value="Unassembled WGS sequence"/>
</dbReference>
<dbReference type="InterPro" id="IPR046864">
    <property type="entry name" value="VasX_N"/>
</dbReference>
<dbReference type="Pfam" id="PF20249">
    <property type="entry name" value="VasX_N"/>
    <property type="match status" value="1"/>
</dbReference>
<keyword evidence="2" id="KW-0812">Transmembrane</keyword>
<organism evidence="4 5">
    <name type="scientific">Billgrantia bachuensis</name>
    <dbReference type="NCBI Taxonomy" id="2717286"/>
    <lineage>
        <taxon>Bacteria</taxon>
        <taxon>Pseudomonadati</taxon>
        <taxon>Pseudomonadota</taxon>
        <taxon>Gammaproteobacteria</taxon>
        <taxon>Oceanospirillales</taxon>
        <taxon>Halomonadaceae</taxon>
        <taxon>Billgrantia</taxon>
    </lineage>
</organism>
<feature type="transmembrane region" description="Helical" evidence="2">
    <location>
        <begin position="877"/>
        <end position="896"/>
    </location>
</feature>
<keyword evidence="2" id="KW-0472">Membrane</keyword>
<proteinExistence type="predicted"/>
<keyword evidence="5" id="KW-1185">Reference proteome</keyword>
<evidence type="ECO:0000313" key="5">
    <source>
        <dbReference type="Proteomes" id="UP001318321"/>
    </source>
</evidence>
<feature type="domain" description="Toxin VasX N-terminal region" evidence="3">
    <location>
        <begin position="95"/>
        <end position="181"/>
    </location>
</feature>
<gene>
    <name evidence="4" type="ORF">HBJ55_13995</name>
</gene>
<evidence type="ECO:0000256" key="2">
    <source>
        <dbReference type="SAM" id="Phobius"/>
    </source>
</evidence>
<evidence type="ECO:0000256" key="1">
    <source>
        <dbReference type="SAM" id="MobiDB-lite"/>
    </source>
</evidence>
<sequence>MSEGDLKELQDEKVDLGVRRRVEYEDDEDGTLALVIPKREGGGEIEIPLQEHARTVFERTDGSLQDNTMLAVRPLAEVGRNRPVQRSGVTTNTGIATAMLRPGYLYVFFDNRLWRELEVGPDGKLSDVGVEHYREQAEGGDTPNERDSAGEWLDNILLPAMLQGQATLHQVRLAYSEIAWSWPYITWLEANPGRLETRTTPVGHAHAVILDMEGWLSMQTGFPAGRVADQPPLRERDLGIELMLEAPEAYTTDFTAPAGNELCAKLKALWEQAGETDRAATLALECEAGEDLLAAIRDNAGIVAVALPDPLFTLRHALAQIHLAEHYLDGLDSRLADNPLGHSAKLIRQALFTAPSSGEANPLAEFRGAIDPTKLDATLEQAERNVALAVVRTQLDALQQLASQGQLTAVLRDFTSHDELGICEGYALCGDLFGVLQQLPGVLHDQGDTGQEARTRQLLKTLLTDRELQALWSADESEASEATADGDTNTNDGSGNFRPAFLRQLAEDDRDIDEALAESLGLETLGLVAQNLTEQEQAQQNQVLSVANAIKVGGLVNTVVGQWSQAVLRVAERIGDDVEVIHMRRVFTAVSTHANLVDGSLRGELQVMHRGDVDLSRYVIIGVHGDGIEWGLTDRDRTSGVLQTQRDYLYAEQVDPRGNVQASTSPKRMSSEVDDAIRQAAGHVLVYVLPAGHPEAAKVAQLRLTKLAGQVKVVIDGPAVSRLLVGFAIYNLGMEMSNLVEAEKNERLLLQVGKVVGAGVDLSAASMKLHAALYPESVSMTGRIIQRPLFDMKNIPGVGPWLAKRLARQGGSSLVRTLGLANFLAGVMVVGVSSWELRNSLQQGDRDAAIGHGVAIAGGALFLAAPLMAGLVMIPGWGWALLGLGLAIGGSSYAAMNQDIPFEQLLKQGPLGTHPASTVTSADDTVYYPQLLTQLSPAQIEVTRYGSLDTEERQALLESVWESTTDTPSSRDYVVTISTPLISRYKIGETLNLAVQELEQTDTGTITPLGTYEQLSHITRSPEPFEIGKRQLLPQQSAVRFLVKRKVAEESFQMGGTSVTSTARLRIALQARVEWELGEMVLPTPMLKEYEPFVEGQHDALPARSYRTVNNPIADFIRSLTGRSQDPRYWYIKEFQV</sequence>
<evidence type="ECO:0000259" key="3">
    <source>
        <dbReference type="Pfam" id="PF20249"/>
    </source>
</evidence>
<feature type="transmembrane region" description="Helical" evidence="2">
    <location>
        <begin position="818"/>
        <end position="837"/>
    </location>
</feature>
<protein>
    <recommendedName>
        <fullName evidence="3">Toxin VasX N-terminal region domain-containing protein</fullName>
    </recommendedName>
</protein>
<dbReference type="EMBL" id="JAAQTO010000039">
    <property type="protein sequence ID" value="NIC06540.1"/>
    <property type="molecule type" value="Genomic_DNA"/>
</dbReference>
<dbReference type="CDD" id="cd20705">
    <property type="entry name" value="MIX_I"/>
    <property type="match status" value="1"/>
</dbReference>
<name>A0ABX0PTF6_9GAMM</name>
<keyword evidence="2" id="KW-1133">Transmembrane helix</keyword>
<evidence type="ECO:0000313" key="4">
    <source>
        <dbReference type="EMBL" id="NIC06540.1"/>
    </source>
</evidence>